<evidence type="ECO:0000313" key="2">
    <source>
        <dbReference type="Proteomes" id="UP000070080"/>
    </source>
</evidence>
<comment type="caution">
    <text evidence="1">The sequence shown here is derived from an EMBL/GenBank/DDBJ whole genome shotgun (WGS) entry which is preliminary data.</text>
</comment>
<dbReference type="SUPFAM" id="SSF56784">
    <property type="entry name" value="HAD-like"/>
    <property type="match status" value="1"/>
</dbReference>
<accession>A0A133YGB4</accession>
<sequence>MTGDEVSDLTNRQLAIQAQDCSIFAEIDPNQKEDIIVTLKSNNNVVGYMGDGINDVLPFNVPM</sequence>
<dbReference type="EMBL" id="LSCV01000005">
    <property type="protein sequence ID" value="KXB42220.1"/>
    <property type="molecule type" value="Genomic_DNA"/>
</dbReference>
<protein>
    <submittedName>
        <fullName evidence="1">Uncharacterized protein</fullName>
    </submittedName>
</protein>
<keyword evidence="2" id="KW-1185">Reference proteome</keyword>
<organism evidence="1 2">
    <name type="scientific">Amygdalobacter nucleatus</name>
    <dbReference type="NCBI Taxonomy" id="3029274"/>
    <lineage>
        <taxon>Bacteria</taxon>
        <taxon>Bacillati</taxon>
        <taxon>Bacillota</taxon>
        <taxon>Clostridia</taxon>
        <taxon>Eubacteriales</taxon>
        <taxon>Oscillospiraceae</taxon>
        <taxon>Amygdalobacter</taxon>
    </lineage>
</organism>
<gene>
    <name evidence="1" type="ORF">HMPREF1872_00394</name>
</gene>
<reference evidence="2" key="1">
    <citation type="submission" date="2016-01" db="EMBL/GenBank/DDBJ databases">
        <authorList>
            <person name="Mitreva M."/>
            <person name="Pepin K.H."/>
            <person name="Mihindukulasuriya K.A."/>
            <person name="Fulton R."/>
            <person name="Fronick C."/>
            <person name="O'Laughlin M."/>
            <person name="Miner T."/>
            <person name="Herter B."/>
            <person name="Rosa B.A."/>
            <person name="Cordes M."/>
            <person name="Tomlinson C."/>
            <person name="Wollam A."/>
            <person name="Palsikar V.B."/>
            <person name="Mardis E.R."/>
            <person name="Wilson R.K."/>
        </authorList>
    </citation>
    <scope>NUCLEOTIDE SEQUENCE [LARGE SCALE GENOMIC DNA]</scope>
    <source>
        <strain evidence="2">KA00274</strain>
    </source>
</reference>
<dbReference type="Proteomes" id="UP000070080">
    <property type="component" value="Unassembled WGS sequence"/>
</dbReference>
<dbReference type="InterPro" id="IPR036412">
    <property type="entry name" value="HAD-like_sf"/>
</dbReference>
<dbReference type="AlphaFoldDB" id="A0A133YGB4"/>
<dbReference type="Gene3D" id="3.40.50.1000">
    <property type="entry name" value="HAD superfamily/HAD-like"/>
    <property type="match status" value="1"/>
</dbReference>
<dbReference type="STRING" id="1497955.HMPREF1872_00394"/>
<proteinExistence type="predicted"/>
<evidence type="ECO:0000313" key="1">
    <source>
        <dbReference type="EMBL" id="KXB42220.1"/>
    </source>
</evidence>
<dbReference type="InterPro" id="IPR023214">
    <property type="entry name" value="HAD_sf"/>
</dbReference>
<name>A0A133YGB4_9FIRM</name>